<dbReference type="PANTHER" id="PTHR11923:SF106">
    <property type="entry name" value="SCAVENGER RECEPTOR (CD36 FAMILY) RELATED"/>
    <property type="match status" value="1"/>
</dbReference>
<dbReference type="EMBL" id="BTSX01000006">
    <property type="protein sequence ID" value="GMT03457.1"/>
    <property type="molecule type" value="Genomic_DNA"/>
</dbReference>
<protein>
    <submittedName>
        <fullName evidence="9">Uncharacterized protein</fullName>
    </submittedName>
</protein>
<dbReference type="GO" id="GO:0005737">
    <property type="term" value="C:cytoplasm"/>
    <property type="evidence" value="ECO:0007669"/>
    <property type="project" value="TreeGrafter"/>
</dbReference>
<comment type="subcellular location">
    <subcellularLocation>
        <location evidence="1">Membrane</location>
    </subcellularLocation>
</comment>
<organism evidence="9 10">
    <name type="scientific">Pristionchus entomophagus</name>
    <dbReference type="NCBI Taxonomy" id="358040"/>
    <lineage>
        <taxon>Eukaryota</taxon>
        <taxon>Metazoa</taxon>
        <taxon>Ecdysozoa</taxon>
        <taxon>Nematoda</taxon>
        <taxon>Chromadorea</taxon>
        <taxon>Rhabditida</taxon>
        <taxon>Rhabditina</taxon>
        <taxon>Diplogasteromorpha</taxon>
        <taxon>Diplogasteroidea</taxon>
        <taxon>Neodiplogasteridae</taxon>
        <taxon>Pristionchus</taxon>
    </lineage>
</organism>
<dbReference type="GO" id="GO:0005044">
    <property type="term" value="F:scavenger receptor activity"/>
    <property type="evidence" value="ECO:0007669"/>
    <property type="project" value="TreeGrafter"/>
</dbReference>
<feature type="transmembrane region" description="Helical" evidence="8">
    <location>
        <begin position="18"/>
        <end position="42"/>
    </location>
</feature>
<dbReference type="Pfam" id="PF01130">
    <property type="entry name" value="CD36"/>
    <property type="match status" value="1"/>
</dbReference>
<gene>
    <name evidence="9" type="ORF">PENTCL1PPCAC_25631</name>
</gene>
<reference evidence="9" key="1">
    <citation type="submission" date="2023-10" db="EMBL/GenBank/DDBJ databases">
        <title>Genome assembly of Pristionchus species.</title>
        <authorList>
            <person name="Yoshida K."/>
            <person name="Sommer R.J."/>
        </authorList>
    </citation>
    <scope>NUCLEOTIDE SEQUENCE</scope>
    <source>
        <strain evidence="9">RS0144</strain>
    </source>
</reference>
<feature type="region of interest" description="Disordered" evidence="7">
    <location>
        <begin position="629"/>
        <end position="672"/>
    </location>
</feature>
<evidence type="ECO:0000256" key="1">
    <source>
        <dbReference type="ARBA" id="ARBA00004370"/>
    </source>
</evidence>
<feature type="non-terminal residue" evidence="9">
    <location>
        <position position="1"/>
    </location>
</feature>
<proteinExistence type="inferred from homology"/>
<dbReference type="GO" id="GO:0016020">
    <property type="term" value="C:membrane"/>
    <property type="evidence" value="ECO:0007669"/>
    <property type="project" value="UniProtKB-SubCell"/>
</dbReference>
<dbReference type="PRINTS" id="PR01609">
    <property type="entry name" value="CD36FAMILY"/>
</dbReference>
<accession>A0AAV5U9I4</accession>
<evidence type="ECO:0000256" key="5">
    <source>
        <dbReference type="ARBA" id="ARBA00023136"/>
    </source>
</evidence>
<feature type="compositionally biased region" description="Basic and acidic residues" evidence="7">
    <location>
        <begin position="662"/>
        <end position="672"/>
    </location>
</feature>
<feature type="compositionally biased region" description="Polar residues" evidence="7">
    <location>
        <begin position="651"/>
        <end position="660"/>
    </location>
</feature>
<keyword evidence="4 8" id="KW-1133">Transmembrane helix</keyword>
<dbReference type="InterPro" id="IPR002159">
    <property type="entry name" value="CD36_fam"/>
</dbReference>
<keyword evidence="3 8" id="KW-0812">Transmembrane</keyword>
<evidence type="ECO:0000256" key="4">
    <source>
        <dbReference type="ARBA" id="ARBA00022989"/>
    </source>
</evidence>
<evidence type="ECO:0000256" key="6">
    <source>
        <dbReference type="ARBA" id="ARBA00023180"/>
    </source>
</evidence>
<evidence type="ECO:0000256" key="7">
    <source>
        <dbReference type="SAM" id="MobiDB-lite"/>
    </source>
</evidence>
<name>A0AAV5U9I4_9BILA</name>
<comment type="similarity">
    <text evidence="2">Belongs to the CD36 family.</text>
</comment>
<dbReference type="AlphaFoldDB" id="A0AAV5U9I4"/>
<keyword evidence="10" id="KW-1185">Reference proteome</keyword>
<evidence type="ECO:0000256" key="2">
    <source>
        <dbReference type="ARBA" id="ARBA00010532"/>
    </source>
</evidence>
<evidence type="ECO:0000256" key="8">
    <source>
        <dbReference type="SAM" id="Phobius"/>
    </source>
</evidence>
<evidence type="ECO:0000256" key="3">
    <source>
        <dbReference type="ARBA" id="ARBA00022692"/>
    </source>
</evidence>
<feature type="transmembrane region" description="Helical" evidence="8">
    <location>
        <begin position="54"/>
        <end position="83"/>
    </location>
</feature>
<sequence length="672" mass="75236">CLFSVRGQLLHAPSSMCSILMCFVAANAQAAAVAAGGGAAAARMEKRRPMCCTITLIVLGVLLLALGLVLLIAFPISIFPALVKSQIPLIEKEDGSYTKLTGFWQNLPQLATYDFYFFNVTNEDEIIYEGAKPHLVEVGPYSYIETEFKEGIQWLDDNTRVYYRSNKTWVFHPENSCTGCTEADIVTLPNAAYATIMATKVQNYMASDKAKVLDLLLQIIGEGPMRSVNVGGMLFDAYDDPLLDVINSNLTKLLINIGGDGTLGGVPIPDVPYMGYFPHYNHTNDEDYVLRTGQDDPMMAFQIEKWAGQDKLSWWSGEAAEIKGAGDGTFYKPFIEDTDVLKNFQSFSCRAFDMEVSGHEKWTGIDATVFTFPDDTYDSNKEHNIGYRYENVEYIDYFPDWPTCKKDHVYQPWAIEGCEDVDCRFDYNFCSDCCDGSHYDRTIFMPPGIVPLRCFPGQNKRLPFAGFLSPPHFSASPHQVHDTMVGLHPDPDGKHQAGRWWINSVTGGTVHAIFNMQLAIPIYNDADFMMTTHMRNAFLPSFWTHIDANLKPYAHDFIQLSAQTVPIVAMALGWSFLVIALLFFIISFCCYRKAGRNKGGDEEVHQYSYNVTIEDEKAKVAAPVGQAADLERRRNSPAQLYPELYGKDSAEGSTASWKSKTLQKEGSTEAWS</sequence>
<feature type="transmembrane region" description="Helical" evidence="8">
    <location>
        <begin position="567"/>
        <end position="591"/>
    </location>
</feature>
<dbReference type="PANTHER" id="PTHR11923">
    <property type="entry name" value="SCAVENGER RECEPTOR CLASS B TYPE-1 SR-B1"/>
    <property type="match status" value="1"/>
</dbReference>
<evidence type="ECO:0000313" key="10">
    <source>
        <dbReference type="Proteomes" id="UP001432027"/>
    </source>
</evidence>
<keyword evidence="5 8" id="KW-0472">Membrane</keyword>
<evidence type="ECO:0000313" key="9">
    <source>
        <dbReference type="EMBL" id="GMT03457.1"/>
    </source>
</evidence>
<dbReference type="Proteomes" id="UP001432027">
    <property type="component" value="Unassembled WGS sequence"/>
</dbReference>
<comment type="caution">
    <text evidence="9">The sequence shown here is derived from an EMBL/GenBank/DDBJ whole genome shotgun (WGS) entry which is preliminary data.</text>
</comment>
<keyword evidence="6" id="KW-0325">Glycoprotein</keyword>